<dbReference type="OrthoDB" id="424753at2759"/>
<dbReference type="GO" id="GO:0004198">
    <property type="term" value="F:calcium-dependent cysteine-type endopeptidase activity"/>
    <property type="evidence" value="ECO:0007669"/>
    <property type="project" value="InterPro"/>
</dbReference>
<feature type="active site" evidence="2 3">
    <location>
        <position position="202"/>
    </location>
</feature>
<dbReference type="EMBL" id="KZ805657">
    <property type="protein sequence ID" value="PVH92682.1"/>
    <property type="molecule type" value="Genomic_DNA"/>
</dbReference>
<dbReference type="Gene3D" id="3.90.70.10">
    <property type="entry name" value="Cysteine proteinases"/>
    <property type="match status" value="1"/>
</dbReference>
<dbReference type="InterPro" id="IPR000169">
    <property type="entry name" value="Pept_cys_AS"/>
</dbReference>
<feature type="active site" evidence="2 3">
    <location>
        <position position="410"/>
    </location>
</feature>
<dbReference type="InterPro" id="IPR038765">
    <property type="entry name" value="Papain-like_cys_pep_sf"/>
</dbReference>
<dbReference type="STRING" id="97972.A0A2V1D3U7"/>
<feature type="non-terminal residue" evidence="5">
    <location>
        <position position="623"/>
    </location>
</feature>
<dbReference type="Pfam" id="PF00648">
    <property type="entry name" value="Peptidase_C2"/>
    <property type="match status" value="1"/>
</dbReference>
<dbReference type="SUPFAM" id="SSF49758">
    <property type="entry name" value="Calpain large subunit, middle domain (domain III)"/>
    <property type="match status" value="1"/>
</dbReference>
<evidence type="ECO:0000313" key="6">
    <source>
        <dbReference type="Proteomes" id="UP000244855"/>
    </source>
</evidence>
<dbReference type="SMART" id="SM00230">
    <property type="entry name" value="CysPc"/>
    <property type="match status" value="1"/>
</dbReference>
<reference evidence="5 6" key="1">
    <citation type="journal article" date="2018" name="Sci. Rep.">
        <title>Comparative genomics provides insights into the lifestyle and reveals functional heterogeneity of dark septate endophytic fungi.</title>
        <authorList>
            <person name="Knapp D.G."/>
            <person name="Nemeth J.B."/>
            <person name="Barry K."/>
            <person name="Hainaut M."/>
            <person name="Henrissat B."/>
            <person name="Johnson J."/>
            <person name="Kuo A."/>
            <person name="Lim J.H.P."/>
            <person name="Lipzen A."/>
            <person name="Nolan M."/>
            <person name="Ohm R.A."/>
            <person name="Tamas L."/>
            <person name="Grigoriev I.V."/>
            <person name="Spatafora J.W."/>
            <person name="Nagy L.G."/>
            <person name="Kovacs G.M."/>
        </authorList>
    </citation>
    <scope>NUCLEOTIDE SEQUENCE [LARGE SCALE GENOMIC DNA]</scope>
    <source>
        <strain evidence="5 6">DSE2036</strain>
    </source>
</reference>
<feature type="active site" evidence="2 3">
    <location>
        <position position="385"/>
    </location>
</feature>
<gene>
    <name evidence="5" type="ORF">DM02DRAFT_543091</name>
</gene>
<accession>A0A2V1D3U7</accession>
<dbReference type="InterPro" id="IPR036213">
    <property type="entry name" value="Calpain_III_sf"/>
</dbReference>
<evidence type="ECO:0000259" key="4">
    <source>
        <dbReference type="PROSITE" id="PS50203"/>
    </source>
</evidence>
<evidence type="ECO:0000256" key="1">
    <source>
        <dbReference type="ARBA" id="ARBA00007623"/>
    </source>
</evidence>
<dbReference type="PROSITE" id="PS50203">
    <property type="entry name" value="CALPAIN_CAT"/>
    <property type="match status" value="1"/>
</dbReference>
<feature type="domain" description="Calpain catalytic" evidence="4">
    <location>
        <begin position="174"/>
        <end position="472"/>
    </location>
</feature>
<protein>
    <submittedName>
        <fullName evidence="5">Cysteine proteinase</fullName>
    </submittedName>
</protein>
<dbReference type="InterPro" id="IPR001300">
    <property type="entry name" value="Peptidase_C2_calpain_cat"/>
</dbReference>
<keyword evidence="3" id="KW-0645">Protease</keyword>
<organism evidence="5 6">
    <name type="scientific">Periconia macrospinosa</name>
    <dbReference type="NCBI Taxonomy" id="97972"/>
    <lineage>
        <taxon>Eukaryota</taxon>
        <taxon>Fungi</taxon>
        <taxon>Dikarya</taxon>
        <taxon>Ascomycota</taxon>
        <taxon>Pezizomycotina</taxon>
        <taxon>Dothideomycetes</taxon>
        <taxon>Pleosporomycetidae</taxon>
        <taxon>Pleosporales</taxon>
        <taxon>Massarineae</taxon>
        <taxon>Periconiaceae</taxon>
        <taxon>Periconia</taxon>
    </lineage>
</organism>
<dbReference type="GO" id="GO:0006508">
    <property type="term" value="P:proteolysis"/>
    <property type="evidence" value="ECO:0007669"/>
    <property type="project" value="UniProtKB-KW"/>
</dbReference>
<keyword evidence="3" id="KW-0788">Thiol protease</keyword>
<proteinExistence type="inferred from homology"/>
<sequence length="623" mass="70310">MANPQGLIASFWDQFIIKYPGRVTSIFPPHLYANLLPEKTPEGSSRSTSVSTSYEAAAAECRRRVERIVKQCDRTNEKFIDLDFDIEADFERRNWNCMRNTMFLTSDWITEDEFNEHRHPDVEALRGAFQTVLKSGIIRDNEKDLLTVDAAALFASLNGKGGKPPRKPPGAVHRVDYLYENPSFVVDGFGSSDVQQGSNGDCWFLAAVSSLCSTGGVLEKVCVARNEECGVYGFVFFRDGEWISTVVDDNLYLRYEDFDDISEVYDETGEKEAQYRERAQTGSKALYFAKCSEQNEMWLPLLEKAYAKVHGDYSAISGGCSGEAVEDLTGGITTSARLTTIRSKEKLWKELLNPDKEFIFSVSSHRLTMGASSDDTARRGLPLGHAYSILRAIEEKDEDGKEVRLVLIRNPWGARDGGGNGEWNGPWSDGSREWNSYWLQKLNHQFGDDGVFWISYQDFLRRFKMISRTRLFHGDNWQVAQKWAAVAVPWVSTYLNTKFQFTLTKADTVVIVLSQLDTRYFRGLEGSYMFELHFLLHRVGDDPEEYIVRAKASAVGSTHRSISAETALEPGTYEVVPKILAHRDPNEPPLGVLVRKAAESNPAKLRQLGLNHDVAQAKVLDED</sequence>
<evidence type="ECO:0000313" key="5">
    <source>
        <dbReference type="EMBL" id="PVH92682.1"/>
    </source>
</evidence>
<dbReference type="Proteomes" id="UP000244855">
    <property type="component" value="Unassembled WGS sequence"/>
</dbReference>
<dbReference type="PANTHER" id="PTHR10183">
    <property type="entry name" value="CALPAIN"/>
    <property type="match status" value="1"/>
</dbReference>
<keyword evidence="6" id="KW-1185">Reference proteome</keyword>
<name>A0A2V1D3U7_9PLEO</name>
<comment type="similarity">
    <text evidence="1">Belongs to the peptidase C2 family.</text>
</comment>
<dbReference type="PROSITE" id="PS00139">
    <property type="entry name" value="THIOL_PROTEASE_CYS"/>
    <property type="match status" value="1"/>
</dbReference>
<dbReference type="PRINTS" id="PR00704">
    <property type="entry name" value="CALPAIN"/>
</dbReference>
<keyword evidence="3" id="KW-0378">Hydrolase</keyword>
<evidence type="ECO:0000256" key="3">
    <source>
        <dbReference type="PROSITE-ProRule" id="PRU00239"/>
    </source>
</evidence>
<dbReference type="AlphaFoldDB" id="A0A2V1D3U7"/>
<evidence type="ECO:0000256" key="2">
    <source>
        <dbReference type="PIRSR" id="PIRSR622684-1"/>
    </source>
</evidence>
<dbReference type="InterPro" id="IPR022684">
    <property type="entry name" value="Calpain_cysteine_protease"/>
</dbReference>
<dbReference type="SUPFAM" id="SSF54001">
    <property type="entry name" value="Cysteine proteinases"/>
    <property type="match status" value="1"/>
</dbReference>
<dbReference type="PANTHER" id="PTHR10183:SF425">
    <property type="entry name" value="CALPAIN-5"/>
    <property type="match status" value="1"/>
</dbReference>